<dbReference type="PaxDb" id="67767-A0A0J7K0X1"/>
<feature type="compositionally biased region" description="Basic and acidic residues" evidence="1">
    <location>
        <begin position="422"/>
        <end position="433"/>
    </location>
</feature>
<feature type="compositionally biased region" description="Basic residues" evidence="1">
    <location>
        <begin position="252"/>
        <end position="261"/>
    </location>
</feature>
<reference evidence="2 3" key="1">
    <citation type="submission" date="2015-04" db="EMBL/GenBank/DDBJ databases">
        <title>Lasius niger genome sequencing.</title>
        <authorList>
            <person name="Konorov E.A."/>
            <person name="Nikitin M.A."/>
            <person name="Kirill M.V."/>
            <person name="Chang P."/>
        </authorList>
    </citation>
    <scope>NUCLEOTIDE SEQUENCE [LARGE SCALE GENOMIC DNA]</scope>
    <source>
        <tissue evidence="2">Whole</tissue>
    </source>
</reference>
<dbReference type="AlphaFoldDB" id="A0A0J7K0X1"/>
<evidence type="ECO:0000256" key="1">
    <source>
        <dbReference type="SAM" id="MobiDB-lite"/>
    </source>
</evidence>
<proteinExistence type="predicted"/>
<feature type="region of interest" description="Disordered" evidence="1">
    <location>
        <begin position="252"/>
        <end position="278"/>
    </location>
</feature>
<name>A0A0J7K0X1_LASNI</name>
<keyword evidence="3" id="KW-1185">Reference proteome</keyword>
<sequence length="562" mass="64071">MYFVHGRNTVYNYAVMRFMFLNGSEASSAVGGIVRLRGLNDISTSKKDDEYDNVPLYASSLPYEVAIAVRHLRAVQRYMPSEYNTPLNAERYLVTCYATWAYTQCFLDRRTLDSIDMAETVALFAHNYESSFTMERFLSAFSRYEPARCKVRIIRAVQADYVTRAIALDPVSIFAKVARSSVRPDNDSTFFHQLHRTVSNNFHVFPLRLISTSAPIDHWIVVKHGDNAILSTGEHLTVQLAREKMRLAKLRKKRSNKRRRIVSSSSSSSATAEADNNDDKADMNVLTVAKSRLTRSSGYQTAISSQRTANEKTSLDIVADYVESVNIVADYVESANNNRVVPESNRPSSPFAYPEDLVNVAILTSNDGQSDKLMHAIPHCSKDQVPYIEPEPLAKRQVRNKREHDENDATSIATKKRGKKWIKPETRKKDSERAPSVLSETSSNPSRRSSSRLNAKRNMIDYSEIASVSSSNTNEPRSKVRVRKVINFTDQHDEELIKYALKIKKINNLKLWAILREKTKPLFSNFTLRLMRDRVKQLARGLGSRVFNANHRKQIEKLIKFI</sequence>
<comment type="caution">
    <text evidence="2">The sequence shown here is derived from an EMBL/GenBank/DDBJ whole genome shotgun (WGS) entry which is preliminary data.</text>
</comment>
<evidence type="ECO:0000313" key="2">
    <source>
        <dbReference type="EMBL" id="KMQ83967.1"/>
    </source>
</evidence>
<protein>
    <submittedName>
        <fullName evidence="2">Uncharacterized protein</fullName>
    </submittedName>
</protein>
<feature type="region of interest" description="Disordered" evidence="1">
    <location>
        <begin position="383"/>
        <end position="456"/>
    </location>
</feature>
<dbReference type="EMBL" id="LBMM01017804">
    <property type="protein sequence ID" value="KMQ83967.1"/>
    <property type="molecule type" value="Genomic_DNA"/>
</dbReference>
<dbReference type="Proteomes" id="UP000036403">
    <property type="component" value="Unassembled WGS sequence"/>
</dbReference>
<evidence type="ECO:0000313" key="3">
    <source>
        <dbReference type="Proteomes" id="UP000036403"/>
    </source>
</evidence>
<organism evidence="2 3">
    <name type="scientific">Lasius niger</name>
    <name type="common">Black garden ant</name>
    <dbReference type="NCBI Taxonomy" id="67767"/>
    <lineage>
        <taxon>Eukaryota</taxon>
        <taxon>Metazoa</taxon>
        <taxon>Ecdysozoa</taxon>
        <taxon>Arthropoda</taxon>
        <taxon>Hexapoda</taxon>
        <taxon>Insecta</taxon>
        <taxon>Pterygota</taxon>
        <taxon>Neoptera</taxon>
        <taxon>Endopterygota</taxon>
        <taxon>Hymenoptera</taxon>
        <taxon>Apocrita</taxon>
        <taxon>Aculeata</taxon>
        <taxon>Formicoidea</taxon>
        <taxon>Formicidae</taxon>
        <taxon>Formicinae</taxon>
        <taxon>Lasius</taxon>
        <taxon>Lasius</taxon>
    </lineage>
</organism>
<accession>A0A0J7K0X1</accession>
<feature type="compositionally biased region" description="Low complexity" evidence="1">
    <location>
        <begin position="439"/>
        <end position="452"/>
    </location>
</feature>
<gene>
    <name evidence="2" type="ORF">RF55_18695</name>
</gene>